<dbReference type="OMA" id="VMAMFGW"/>
<dbReference type="PANTHER" id="PTHR21236:SF1">
    <property type="entry name" value="PROTEIN YIPF6"/>
    <property type="match status" value="1"/>
</dbReference>
<evidence type="ECO:0000256" key="2">
    <source>
        <dbReference type="ARBA" id="ARBA00010596"/>
    </source>
</evidence>
<feature type="transmembrane region" description="Helical" evidence="6">
    <location>
        <begin position="62"/>
        <end position="80"/>
    </location>
</feature>
<feature type="transmembrane region" description="Helical" evidence="6">
    <location>
        <begin position="151"/>
        <end position="173"/>
    </location>
</feature>
<dbReference type="GeneID" id="16992456"/>
<evidence type="ECO:0000256" key="5">
    <source>
        <dbReference type="ARBA" id="ARBA00023136"/>
    </source>
</evidence>
<reference evidence="8 9" key="1">
    <citation type="journal article" date="2004" name="Nature">
        <title>Genome sequence of the ultrasmall unicellular red alga Cyanidioschyzon merolae 10D.</title>
        <authorList>
            <person name="Matsuzaki M."/>
            <person name="Misumi O."/>
            <person name="Shin-i T."/>
            <person name="Maruyama S."/>
            <person name="Takahara M."/>
            <person name="Miyagishima S."/>
            <person name="Mori T."/>
            <person name="Nishida K."/>
            <person name="Yagisawa F."/>
            <person name="Nishida K."/>
            <person name="Yoshida Y."/>
            <person name="Nishimura Y."/>
            <person name="Nakao S."/>
            <person name="Kobayashi T."/>
            <person name="Momoyama Y."/>
            <person name="Higashiyama T."/>
            <person name="Minoda A."/>
            <person name="Sano M."/>
            <person name="Nomoto H."/>
            <person name="Oishi K."/>
            <person name="Hayashi H."/>
            <person name="Ohta F."/>
            <person name="Nishizaka S."/>
            <person name="Haga S."/>
            <person name="Miura S."/>
            <person name="Morishita T."/>
            <person name="Kabeya Y."/>
            <person name="Terasawa K."/>
            <person name="Suzuki Y."/>
            <person name="Ishii Y."/>
            <person name="Asakawa S."/>
            <person name="Takano H."/>
            <person name="Ohta N."/>
            <person name="Kuroiwa H."/>
            <person name="Tanaka K."/>
            <person name="Shimizu N."/>
            <person name="Sugano S."/>
            <person name="Sato N."/>
            <person name="Nozaki H."/>
            <person name="Ogasawara N."/>
            <person name="Kohara Y."/>
            <person name="Kuroiwa T."/>
        </authorList>
    </citation>
    <scope>NUCLEOTIDE SEQUENCE [LARGE SCALE GENOMIC DNA]</scope>
    <source>
        <strain evidence="8 9">10D</strain>
    </source>
</reference>
<evidence type="ECO:0000256" key="6">
    <source>
        <dbReference type="RuleBase" id="RU361264"/>
    </source>
</evidence>
<protein>
    <recommendedName>
        <fullName evidence="6">Protein YIPF</fullName>
    </recommendedName>
</protein>
<organism evidence="8 9">
    <name type="scientific">Cyanidioschyzon merolae (strain NIES-3377 / 10D)</name>
    <name type="common">Unicellular red alga</name>
    <dbReference type="NCBI Taxonomy" id="280699"/>
    <lineage>
        <taxon>Eukaryota</taxon>
        <taxon>Rhodophyta</taxon>
        <taxon>Bangiophyceae</taxon>
        <taxon>Cyanidiales</taxon>
        <taxon>Cyanidiaceae</taxon>
        <taxon>Cyanidioschyzon</taxon>
    </lineage>
</organism>
<dbReference type="InterPro" id="IPR006977">
    <property type="entry name" value="Yip1_dom"/>
</dbReference>
<comment type="subcellular location">
    <subcellularLocation>
        <location evidence="6">Golgi apparatus membrane</location>
        <topology evidence="6">Multi-pass membrane protein</topology>
    </subcellularLocation>
    <subcellularLocation>
        <location evidence="1">Membrane</location>
        <topology evidence="1">Multi-pass membrane protein</topology>
    </subcellularLocation>
</comment>
<dbReference type="eggNOG" id="KOG2946">
    <property type="taxonomic scope" value="Eukaryota"/>
</dbReference>
<feature type="transmembrane region" description="Helical" evidence="6">
    <location>
        <begin position="115"/>
        <end position="139"/>
    </location>
</feature>
<evidence type="ECO:0000259" key="7">
    <source>
        <dbReference type="Pfam" id="PF04893"/>
    </source>
</evidence>
<keyword evidence="9" id="KW-1185">Reference proteome</keyword>
<feature type="transmembrane region" description="Helical" evidence="6">
    <location>
        <begin position="185"/>
        <end position="204"/>
    </location>
</feature>
<dbReference type="Gramene" id="CMC067CT">
    <property type="protein sequence ID" value="CMC067CT"/>
    <property type="gene ID" value="CMC067C"/>
</dbReference>
<gene>
    <name evidence="8" type="ORF">CYME_CMC067C</name>
</gene>
<dbReference type="PANTHER" id="PTHR21236">
    <property type="entry name" value="GOLGI MEMBRANE PROTEIN YIP1"/>
    <property type="match status" value="1"/>
</dbReference>
<dbReference type="GO" id="GO:0006888">
    <property type="term" value="P:endoplasmic reticulum to Golgi vesicle-mediated transport"/>
    <property type="evidence" value="ECO:0007669"/>
    <property type="project" value="InterPro"/>
</dbReference>
<dbReference type="EMBL" id="AP006485">
    <property type="protein sequence ID" value="BAM79006.1"/>
    <property type="molecule type" value="Genomic_DNA"/>
</dbReference>
<dbReference type="Proteomes" id="UP000007014">
    <property type="component" value="Chromosome 3"/>
</dbReference>
<dbReference type="GO" id="GO:0000139">
    <property type="term" value="C:Golgi membrane"/>
    <property type="evidence" value="ECO:0007669"/>
    <property type="project" value="UniProtKB-SubCell"/>
</dbReference>
<dbReference type="OrthoDB" id="411251at2759"/>
<comment type="similarity">
    <text evidence="2 6">Belongs to the YIP1 family.</text>
</comment>
<dbReference type="KEGG" id="cme:CYME_CMC067C"/>
<dbReference type="STRING" id="280699.M1UNM6"/>
<keyword evidence="4 6" id="KW-1133">Transmembrane helix</keyword>
<name>M1UNM6_CYAM1</name>
<proteinExistence type="inferred from homology"/>
<sequence>MVSPSTLDESLLDSILRDLRVVLKRARLVALPCRCASDRGLSLPEARRRAAELQTELHDWDLWGPLLVCLALSVTLSAVSKSAPSTVFSLVFVIIWVGGAIVTLNASLLGCKLPLFQSICLLGYAVTPLFVGAVLCLIWHAAVASQVIESLLRVVTILVALGWSVFASSTLLADVGVQAGRKPLAQFPIALLFCGLAWVILLAFE</sequence>
<dbReference type="HOGENOM" id="CLU_059592_3_0_1"/>
<feature type="domain" description="Yip1" evidence="7">
    <location>
        <begin position="48"/>
        <end position="198"/>
    </location>
</feature>
<keyword evidence="5 6" id="KW-0472">Membrane</keyword>
<accession>M1UNM6</accession>
<evidence type="ECO:0000256" key="3">
    <source>
        <dbReference type="ARBA" id="ARBA00022692"/>
    </source>
</evidence>
<evidence type="ECO:0000313" key="8">
    <source>
        <dbReference type="EMBL" id="BAM79006.1"/>
    </source>
</evidence>
<evidence type="ECO:0000256" key="4">
    <source>
        <dbReference type="ARBA" id="ARBA00022989"/>
    </source>
</evidence>
<feature type="transmembrane region" description="Helical" evidence="6">
    <location>
        <begin position="87"/>
        <end position="109"/>
    </location>
</feature>
<reference evidence="8 9" key="2">
    <citation type="journal article" date="2007" name="BMC Biol.">
        <title>A 100%-complete sequence reveals unusually simple genomic features in the hot-spring red alga Cyanidioschyzon merolae.</title>
        <authorList>
            <person name="Nozaki H."/>
            <person name="Takano H."/>
            <person name="Misumi O."/>
            <person name="Terasawa K."/>
            <person name="Matsuzaki M."/>
            <person name="Maruyama S."/>
            <person name="Nishida K."/>
            <person name="Yagisawa F."/>
            <person name="Yoshida Y."/>
            <person name="Fujiwara T."/>
            <person name="Takio S."/>
            <person name="Tamura K."/>
            <person name="Chung S.J."/>
            <person name="Nakamura S."/>
            <person name="Kuroiwa H."/>
            <person name="Tanaka K."/>
            <person name="Sato N."/>
            <person name="Kuroiwa T."/>
        </authorList>
    </citation>
    <scope>NUCLEOTIDE SEQUENCE [LARGE SCALE GENOMIC DNA]</scope>
    <source>
        <strain evidence="8 9">10D</strain>
    </source>
</reference>
<dbReference type="Pfam" id="PF04893">
    <property type="entry name" value="Yip1"/>
    <property type="match status" value="1"/>
</dbReference>
<dbReference type="GO" id="GO:0005802">
    <property type="term" value="C:trans-Golgi network"/>
    <property type="evidence" value="ECO:0007669"/>
    <property type="project" value="TreeGrafter"/>
</dbReference>
<dbReference type="InterPro" id="IPR045231">
    <property type="entry name" value="Yip1/4-like"/>
</dbReference>
<dbReference type="RefSeq" id="XP_005535292.1">
    <property type="nucleotide sequence ID" value="XM_005535235.1"/>
</dbReference>
<dbReference type="AlphaFoldDB" id="M1UNM6"/>
<keyword evidence="3 6" id="KW-0812">Transmembrane</keyword>
<evidence type="ECO:0000313" key="9">
    <source>
        <dbReference type="Proteomes" id="UP000007014"/>
    </source>
</evidence>
<evidence type="ECO:0000256" key="1">
    <source>
        <dbReference type="ARBA" id="ARBA00004141"/>
    </source>
</evidence>